<dbReference type="InterPro" id="IPR050600">
    <property type="entry name" value="SETD3_SETD6_MTase"/>
</dbReference>
<reference evidence="3 4" key="1">
    <citation type="submission" date="2024-02" db="EMBL/GenBank/DDBJ databases">
        <authorList>
            <person name="Chen Y."/>
            <person name="Shah S."/>
            <person name="Dougan E. K."/>
            <person name="Thang M."/>
            <person name="Chan C."/>
        </authorList>
    </citation>
    <scope>NUCLEOTIDE SEQUENCE [LARGE SCALE GENOMIC DNA]</scope>
</reference>
<gene>
    <name evidence="3" type="ORF">SCF082_LOCUS41017</name>
</gene>
<name>A0ABP0QEP7_9DINO</name>
<evidence type="ECO:0000256" key="1">
    <source>
        <dbReference type="SAM" id="Coils"/>
    </source>
</evidence>
<sequence length="551" mass="62507">MSMKPEVDHDPTVKTFTNWLAEMKVQNHRTVQEILSETSIIRDSITANNMELTDFKRHSSSISQQMQSQLTDLREKLTTAFGEITALVKQKTQSDSEMMQDVNTLQQNLSQKTYELEALKKSYSQAHQHLQSSLIQMQNHLQVSKAEVSTAKTTCERGKQGLRAKKAKKKNAEDHRPSLHEWLEQRAEGLGNLELRDLPGGHRGLCLTRDVPAGKVIFSVPEQHLLSGQKALEDEVVHAAHKRLEKLNVEEPQGFLLCLRLCRAHALHHDSFHPMAVDAEHSTHGALGWPEAFQQMLASTSLKEDMEKAEEQLRNWEAAKQALQELDLKCDLKSLRWARDFWWASAPADTILPWYHLLVSSSPANISMAEHYRLVALKDLKAGTPLSLGAGIYNNAQLLLRHGVAVSENPNEEIQLRLSEGSRDGCIGLTHLGVPAHVVDKIEEEQDTQLFVSILKKTLERRRSLKESLKLLPKALNFTVCKGPLQRRRKEYLETFLEGQLAIVQSTLEQMQDADAADGAEADEAGEDQQEDVEEEDEQEVIRPRKRRRRR</sequence>
<dbReference type="Proteomes" id="UP001642464">
    <property type="component" value="Unassembled WGS sequence"/>
</dbReference>
<feature type="coiled-coil region" evidence="1">
    <location>
        <begin position="299"/>
        <end position="326"/>
    </location>
</feature>
<feature type="region of interest" description="Disordered" evidence="2">
    <location>
        <begin position="152"/>
        <end position="176"/>
    </location>
</feature>
<evidence type="ECO:0000256" key="2">
    <source>
        <dbReference type="SAM" id="MobiDB-lite"/>
    </source>
</evidence>
<keyword evidence="1" id="KW-0175">Coiled coil</keyword>
<dbReference type="CDD" id="cd10527">
    <property type="entry name" value="SET_LSMT"/>
    <property type="match status" value="1"/>
</dbReference>
<keyword evidence="4" id="KW-1185">Reference proteome</keyword>
<proteinExistence type="predicted"/>
<evidence type="ECO:0000313" key="4">
    <source>
        <dbReference type="Proteomes" id="UP001642464"/>
    </source>
</evidence>
<dbReference type="PANTHER" id="PTHR13271:SF145">
    <property type="entry name" value="SET DOMAIN-CONTAINING PROTEIN"/>
    <property type="match status" value="1"/>
</dbReference>
<dbReference type="SUPFAM" id="SSF82199">
    <property type="entry name" value="SET domain"/>
    <property type="match status" value="1"/>
</dbReference>
<dbReference type="PANTHER" id="PTHR13271">
    <property type="entry name" value="UNCHARACTERIZED PUTATIVE METHYLTRANSFERASE"/>
    <property type="match status" value="1"/>
</dbReference>
<protein>
    <submittedName>
        <fullName evidence="3">Uncharacterized protein</fullName>
    </submittedName>
</protein>
<dbReference type="InterPro" id="IPR046341">
    <property type="entry name" value="SET_dom_sf"/>
</dbReference>
<evidence type="ECO:0000313" key="3">
    <source>
        <dbReference type="EMBL" id="CAK9086716.1"/>
    </source>
</evidence>
<feature type="region of interest" description="Disordered" evidence="2">
    <location>
        <begin position="509"/>
        <end position="551"/>
    </location>
</feature>
<organism evidence="3 4">
    <name type="scientific">Durusdinium trenchii</name>
    <dbReference type="NCBI Taxonomy" id="1381693"/>
    <lineage>
        <taxon>Eukaryota</taxon>
        <taxon>Sar</taxon>
        <taxon>Alveolata</taxon>
        <taxon>Dinophyceae</taxon>
        <taxon>Suessiales</taxon>
        <taxon>Symbiodiniaceae</taxon>
        <taxon>Durusdinium</taxon>
    </lineage>
</organism>
<comment type="caution">
    <text evidence="3">The sequence shown here is derived from an EMBL/GenBank/DDBJ whole genome shotgun (WGS) entry which is preliminary data.</text>
</comment>
<feature type="compositionally biased region" description="Basic residues" evidence="2">
    <location>
        <begin position="160"/>
        <end position="169"/>
    </location>
</feature>
<dbReference type="EMBL" id="CAXAMM010039474">
    <property type="protein sequence ID" value="CAK9086716.1"/>
    <property type="molecule type" value="Genomic_DNA"/>
</dbReference>
<dbReference type="Gene3D" id="3.90.1410.10">
    <property type="entry name" value="set domain protein methyltransferase, domain 1"/>
    <property type="match status" value="1"/>
</dbReference>
<accession>A0ABP0QEP7</accession>
<feature type="compositionally biased region" description="Acidic residues" evidence="2">
    <location>
        <begin position="515"/>
        <end position="539"/>
    </location>
</feature>